<dbReference type="KEGG" id="amar:AMRN_1493"/>
<reference evidence="4" key="1">
    <citation type="submission" date="2017-09" db="EMBL/GenBank/DDBJ databases">
        <title>Arcobacter canalis sp. nov., a new species isolated from a water canal contaminated with urban sewage.</title>
        <authorList>
            <person name="Perez-Cataluna A."/>
            <person name="Salas-Masso N."/>
            <person name="Figueras M.J."/>
        </authorList>
    </citation>
    <scope>NUCLEOTIDE SEQUENCE [LARGE SCALE GENOMIC DNA]</scope>
    <source>
        <strain evidence="4">CECT 7727</strain>
    </source>
</reference>
<dbReference type="InterPro" id="IPR011009">
    <property type="entry name" value="Kinase-like_dom_sf"/>
</dbReference>
<organism evidence="2 5">
    <name type="scientific">Malaciobacter marinus</name>
    <dbReference type="NCBI Taxonomy" id="505249"/>
    <lineage>
        <taxon>Bacteria</taxon>
        <taxon>Pseudomonadati</taxon>
        <taxon>Campylobacterota</taxon>
        <taxon>Epsilonproteobacteria</taxon>
        <taxon>Campylobacterales</taxon>
        <taxon>Arcobacteraceae</taxon>
        <taxon>Malaciobacter</taxon>
    </lineage>
</organism>
<dbReference type="EMBL" id="CP032101">
    <property type="protein sequence ID" value="AXX87228.1"/>
    <property type="molecule type" value="Genomic_DNA"/>
</dbReference>
<dbReference type="InterPro" id="IPR002575">
    <property type="entry name" value="Aminoglycoside_PTrfase"/>
</dbReference>
<dbReference type="Gene3D" id="3.30.200.20">
    <property type="entry name" value="Phosphorylase Kinase, domain 1"/>
    <property type="match status" value="1"/>
</dbReference>
<sequence length="277" mass="33104">MGVKTKLDLKQINSFFDNYIFVDIKKTKEGISDTVYILKDINNKSYVLKLYETNSFKKVEEEIKILNSIKHLQTPIVLDVSRKYIKPLVLFSFKKGEIKKEASLQNLKQVATFFKQLHRINLDFKTSNDFDLKSLINKLDNNEEFIQRYKHIKDIKVEKNSLIHADLFFDNVLFYKDNLNTVLDFSNSCISDYRFDLAIIVLTWCYDKNSINENKANFFLQEYDKKITLKCIKYYLLYVCLYYALKRYINLKEGIYKDVCYKEFLLKYDEIFSNSFN</sequence>
<dbReference type="GO" id="GO:0016301">
    <property type="term" value="F:kinase activity"/>
    <property type="evidence" value="ECO:0007669"/>
    <property type="project" value="UniProtKB-KW"/>
</dbReference>
<evidence type="ECO:0000313" key="4">
    <source>
        <dbReference type="Proteomes" id="UP000224740"/>
    </source>
</evidence>
<keyword evidence="2" id="KW-0808">Transferase</keyword>
<accession>A0A347TKV0</accession>
<proteinExistence type="predicted"/>
<keyword evidence="4" id="KW-1185">Reference proteome</keyword>
<keyword evidence="2" id="KW-0418">Kinase</keyword>
<dbReference type="EMBL" id="NXAO01000046">
    <property type="protein sequence ID" value="PHO14889.1"/>
    <property type="molecule type" value="Genomic_DNA"/>
</dbReference>
<reference evidence="2 5" key="3">
    <citation type="submission" date="2018-08" db="EMBL/GenBank/DDBJ databases">
        <title>Complete genome of the Arcobacter marinus type strain JCM 15502.</title>
        <authorList>
            <person name="Miller W.G."/>
            <person name="Yee E."/>
            <person name="Huynh S."/>
            <person name="Parker C.T."/>
        </authorList>
    </citation>
    <scope>NUCLEOTIDE SEQUENCE [LARGE SCALE GENOMIC DNA]</scope>
    <source>
        <strain evidence="2 5">JCM 15502</strain>
    </source>
</reference>
<evidence type="ECO:0000313" key="3">
    <source>
        <dbReference type="EMBL" id="PHO14889.1"/>
    </source>
</evidence>
<gene>
    <name evidence="2" type="ORF">AMRN_1493</name>
    <name evidence="3" type="ORF">CPH92_09910</name>
</gene>
<dbReference type="Proteomes" id="UP000224740">
    <property type="component" value="Unassembled WGS sequence"/>
</dbReference>
<dbReference type="AlphaFoldDB" id="A0A347TKV0"/>
<evidence type="ECO:0000313" key="2">
    <source>
        <dbReference type="EMBL" id="AXX87228.1"/>
    </source>
</evidence>
<dbReference type="SUPFAM" id="SSF56112">
    <property type="entry name" value="Protein kinase-like (PK-like)"/>
    <property type="match status" value="1"/>
</dbReference>
<feature type="domain" description="Aminoglycoside phosphotransferase" evidence="1">
    <location>
        <begin position="24"/>
        <end position="207"/>
    </location>
</feature>
<dbReference type="Proteomes" id="UP000264693">
    <property type="component" value="Chromosome"/>
</dbReference>
<reference evidence="3" key="2">
    <citation type="submission" date="2017-09" db="EMBL/GenBank/DDBJ databases">
        <authorList>
            <person name="Perez-Cataluna A."/>
            <person name="Figueras M.J."/>
            <person name="Salas-Masso N."/>
        </authorList>
    </citation>
    <scope>NUCLEOTIDE SEQUENCE</scope>
    <source>
        <strain evidence="3">CECT 7727</strain>
    </source>
</reference>
<name>A0A347TKV0_9BACT</name>
<evidence type="ECO:0000313" key="5">
    <source>
        <dbReference type="Proteomes" id="UP000264693"/>
    </source>
</evidence>
<dbReference type="RefSeq" id="WP_099311560.1">
    <property type="nucleotide sequence ID" value="NZ_CP032101.1"/>
</dbReference>
<protein>
    <submittedName>
        <fullName evidence="2">Type II homoserine kinase</fullName>
    </submittedName>
</protein>
<dbReference type="Gene3D" id="3.90.1200.10">
    <property type="match status" value="1"/>
</dbReference>
<dbReference type="Pfam" id="PF01636">
    <property type="entry name" value="APH"/>
    <property type="match status" value="1"/>
</dbReference>
<evidence type="ECO:0000259" key="1">
    <source>
        <dbReference type="Pfam" id="PF01636"/>
    </source>
</evidence>